<dbReference type="InterPro" id="IPR023155">
    <property type="entry name" value="Cyt_c-552/4"/>
</dbReference>
<proteinExistence type="predicted"/>
<feature type="signal peptide" evidence="1">
    <location>
        <begin position="1"/>
        <end position="28"/>
    </location>
</feature>
<evidence type="ECO:0000313" key="4">
    <source>
        <dbReference type="Proteomes" id="UP000525652"/>
    </source>
</evidence>
<dbReference type="EMBL" id="JACHVA010000040">
    <property type="protein sequence ID" value="MBC2600858.1"/>
    <property type="molecule type" value="Genomic_DNA"/>
</dbReference>
<organism evidence="3 4">
    <name type="scientific">Puniceicoccus vermicola</name>
    <dbReference type="NCBI Taxonomy" id="388746"/>
    <lineage>
        <taxon>Bacteria</taxon>
        <taxon>Pseudomonadati</taxon>
        <taxon>Verrucomicrobiota</taxon>
        <taxon>Opitutia</taxon>
        <taxon>Puniceicoccales</taxon>
        <taxon>Puniceicoccaceae</taxon>
        <taxon>Puniceicoccus</taxon>
    </lineage>
</organism>
<evidence type="ECO:0000313" key="3">
    <source>
        <dbReference type="EMBL" id="MBC2600858.1"/>
    </source>
</evidence>
<evidence type="ECO:0000259" key="2">
    <source>
        <dbReference type="Pfam" id="PF13435"/>
    </source>
</evidence>
<dbReference type="Gene3D" id="1.10.1130.10">
    <property type="entry name" value="Flavocytochrome C3, Chain A"/>
    <property type="match status" value="1"/>
</dbReference>
<dbReference type="Pfam" id="PF13435">
    <property type="entry name" value="Cytochrome_C554"/>
    <property type="match status" value="1"/>
</dbReference>
<dbReference type="SUPFAM" id="SSF48695">
    <property type="entry name" value="Multiheme cytochromes"/>
    <property type="match status" value="1"/>
</dbReference>
<keyword evidence="1" id="KW-0732">Signal</keyword>
<name>A0A7X1E3D1_9BACT</name>
<dbReference type="RefSeq" id="WP_185691595.1">
    <property type="nucleotide sequence ID" value="NZ_JACHVA010000040.1"/>
</dbReference>
<dbReference type="AlphaFoldDB" id="A0A7X1E3D1"/>
<comment type="caution">
    <text evidence="3">The sequence shown here is derived from an EMBL/GenBank/DDBJ whole genome shotgun (WGS) entry which is preliminary data.</text>
</comment>
<protein>
    <recommendedName>
        <fullName evidence="2">Cytochrome c-552/4 domain-containing protein</fullName>
    </recommendedName>
</protein>
<reference evidence="3 4" key="1">
    <citation type="submission" date="2020-07" db="EMBL/GenBank/DDBJ databases">
        <authorList>
            <person name="Feng X."/>
        </authorList>
    </citation>
    <scope>NUCLEOTIDE SEQUENCE [LARGE SCALE GENOMIC DNA]</scope>
    <source>
        <strain evidence="3 4">JCM14086</strain>
    </source>
</reference>
<dbReference type="Proteomes" id="UP000525652">
    <property type="component" value="Unassembled WGS sequence"/>
</dbReference>
<accession>A0A7X1E3D1</accession>
<feature type="domain" description="Cytochrome c-552/4" evidence="2">
    <location>
        <begin position="111"/>
        <end position="191"/>
    </location>
</feature>
<keyword evidence="4" id="KW-1185">Reference proteome</keyword>
<dbReference type="InterPro" id="IPR036280">
    <property type="entry name" value="Multihaem_cyt_sf"/>
</dbReference>
<evidence type="ECO:0000256" key="1">
    <source>
        <dbReference type="SAM" id="SignalP"/>
    </source>
</evidence>
<sequence>MTTFRLKPITFIGILGALLCTASVAVWAGVESSLKKTEHEVADEYKKIEDKVNSKARDFSSRHEMFKSVEEEATAKQLKAAKGNPALQQQIADQAHIDLLTRKRFPSAMDCSVCHPYHFEGWSASAHSYAQISPIFNAMQGTFIDRSNGTNGDFCIRCHTPVGMALEEPLFTANENRSSVSREGVTCIVCHRVNGEFGRVSGRFPIEEGPIYDKMYGPLANKVIQEVIKRYDVSPAPGVNEGAEKIHAGTERIGVFQKPVFCGMCHDVNSQNGFRLETAYTQFLNSPAHEKGQSCQDCHMSKIPGQPLSGFHKGPVAEIGGQPTREQRLTDHSFHGPDYSIVHAGVFPHSVETTELAAFQDWFDFDYTAGWGSETFEADETGKSDFPEAWQSRSKRIKARQLIDSQIKRLKKFDAGRRQLLRRGYQFREFELLQNDDKGIAFEVTIQNGTDGHAIPTGFDAERVVFVQVTVTDQEGNIVFQSGDRDPNGDLRDGLSRYVHNGEVPFDSYLMSLQSDFLALNLRGGQRPEILTIDYSATALPFVRPNTMSSLLLGHPPDTRKIVNSLPPNGSLTGRYVVTKDQLTGKGPYLVNLRFISQMMPVHLVWEISGVGFDYGLSAKEVGDRLVKGALTLWEHNILLDSPSASIDLRPTEDDILSSKTTDETDNHWYRYINSLLKKN</sequence>
<feature type="chain" id="PRO_5031099191" description="Cytochrome c-552/4 domain-containing protein" evidence="1">
    <location>
        <begin position="29"/>
        <end position="680"/>
    </location>
</feature>
<gene>
    <name evidence="3" type="ORF">H5P30_03595</name>
</gene>